<dbReference type="Proteomes" id="UP000789405">
    <property type="component" value="Unassembled WGS sequence"/>
</dbReference>
<reference evidence="1" key="1">
    <citation type="submission" date="2021-06" db="EMBL/GenBank/DDBJ databases">
        <authorList>
            <person name="Kallberg Y."/>
            <person name="Tangrot J."/>
            <person name="Rosling A."/>
        </authorList>
    </citation>
    <scope>NUCLEOTIDE SEQUENCE</scope>
    <source>
        <strain evidence="1">MA453B</strain>
    </source>
</reference>
<comment type="caution">
    <text evidence="1">The sequence shown here is derived from an EMBL/GenBank/DDBJ whole genome shotgun (WGS) entry which is preliminary data.</text>
</comment>
<accession>A0A9N9JY70</accession>
<keyword evidence="2" id="KW-1185">Reference proteome</keyword>
<gene>
    <name evidence="1" type="ORF">DERYTH_LOCUS23776</name>
</gene>
<organism evidence="1 2">
    <name type="scientific">Dentiscutata erythropus</name>
    <dbReference type="NCBI Taxonomy" id="1348616"/>
    <lineage>
        <taxon>Eukaryota</taxon>
        <taxon>Fungi</taxon>
        <taxon>Fungi incertae sedis</taxon>
        <taxon>Mucoromycota</taxon>
        <taxon>Glomeromycotina</taxon>
        <taxon>Glomeromycetes</taxon>
        <taxon>Diversisporales</taxon>
        <taxon>Gigasporaceae</taxon>
        <taxon>Dentiscutata</taxon>
    </lineage>
</organism>
<dbReference type="EMBL" id="CAJVPY010037394">
    <property type="protein sequence ID" value="CAG8802877.1"/>
    <property type="molecule type" value="Genomic_DNA"/>
</dbReference>
<dbReference type="AlphaFoldDB" id="A0A9N9JY70"/>
<feature type="non-terminal residue" evidence="1">
    <location>
        <position position="1"/>
    </location>
</feature>
<evidence type="ECO:0000313" key="1">
    <source>
        <dbReference type="EMBL" id="CAG8802877.1"/>
    </source>
</evidence>
<protein>
    <submittedName>
        <fullName evidence="1">22936_t:CDS:1</fullName>
    </submittedName>
</protein>
<proteinExistence type="predicted"/>
<evidence type="ECO:0000313" key="2">
    <source>
        <dbReference type="Proteomes" id="UP000789405"/>
    </source>
</evidence>
<sequence>VPWGQDYLFSTKDDQYDWRIVDNEHYKVRLQTHIAKLTNVTKTTINLPRNNISRKINIRCRNQKPHQTE</sequence>
<feature type="non-terminal residue" evidence="1">
    <location>
        <position position="69"/>
    </location>
</feature>
<name>A0A9N9JY70_9GLOM</name>